<dbReference type="EMBL" id="JAMFMB010000029">
    <property type="protein sequence ID" value="MCL6285466.1"/>
    <property type="molecule type" value="Genomic_DNA"/>
</dbReference>
<keyword evidence="2" id="KW-1185">Reference proteome</keyword>
<dbReference type="Proteomes" id="UP001203880">
    <property type="component" value="Unassembled WGS sequence"/>
</dbReference>
<dbReference type="RefSeq" id="WP_249712292.1">
    <property type="nucleotide sequence ID" value="NZ_JAMFMB010000029.1"/>
</dbReference>
<proteinExistence type="predicted"/>
<comment type="caution">
    <text evidence="1">The sequence shown here is derived from an EMBL/GenBank/DDBJ whole genome shotgun (WGS) entry which is preliminary data.</text>
</comment>
<organism evidence="1 2">
    <name type="scientific">Ruegeria spongiae</name>
    <dbReference type="NCBI Taxonomy" id="2942209"/>
    <lineage>
        <taxon>Bacteria</taxon>
        <taxon>Pseudomonadati</taxon>
        <taxon>Pseudomonadota</taxon>
        <taxon>Alphaproteobacteria</taxon>
        <taxon>Rhodobacterales</taxon>
        <taxon>Roseobacteraceae</taxon>
        <taxon>Ruegeria</taxon>
    </lineage>
</organism>
<evidence type="ECO:0000313" key="2">
    <source>
        <dbReference type="Proteomes" id="UP001203880"/>
    </source>
</evidence>
<protein>
    <submittedName>
        <fullName evidence="1">Uncharacterized protein</fullName>
    </submittedName>
</protein>
<evidence type="ECO:0000313" key="1">
    <source>
        <dbReference type="EMBL" id="MCL6285466.1"/>
    </source>
</evidence>
<sequence length="148" mass="15884">MSARHRGGEVVGRVDDLAPVEAGAVLFLRLWGSSDRDAQPSDLSLMREVDAGSRALETLERICSLCAQHGRRPLMRHSLGCDCLGADENFFAQMIGAAADGGREDAMMLATLIVRPDFAPALAALSEEFGLALKTLSGPVNPRDRVLH</sequence>
<reference evidence="1" key="1">
    <citation type="submission" date="2022-05" db="EMBL/GenBank/DDBJ databases">
        <authorList>
            <person name="Park J.-S."/>
        </authorList>
    </citation>
    <scope>NUCLEOTIDE SEQUENCE</scope>
    <source>
        <strain evidence="1">2012CJ41-6</strain>
    </source>
</reference>
<gene>
    <name evidence="1" type="ORF">M3P21_18205</name>
</gene>
<name>A0ABT0Q6G9_9RHOB</name>
<accession>A0ABT0Q6G9</accession>